<accession>A0A931J8C0</accession>
<feature type="transmembrane region" description="Helical" evidence="2">
    <location>
        <begin position="12"/>
        <end position="33"/>
    </location>
</feature>
<evidence type="ECO:0000313" key="4">
    <source>
        <dbReference type="Proteomes" id="UP000613266"/>
    </source>
</evidence>
<reference evidence="3" key="1">
    <citation type="submission" date="2020-12" db="EMBL/GenBank/DDBJ databases">
        <title>The genome sequence of Inhella sp. 1Y17.</title>
        <authorList>
            <person name="Liu Y."/>
        </authorList>
    </citation>
    <scope>NUCLEOTIDE SEQUENCE</scope>
    <source>
        <strain evidence="3">1Y17</strain>
    </source>
</reference>
<comment type="caution">
    <text evidence="3">The sequence shown here is derived from an EMBL/GenBank/DDBJ whole genome shotgun (WGS) entry which is preliminary data.</text>
</comment>
<sequence>MTSDLPSGVWLLGLAIGLALLWALWTAWSGGWLKRWLGDWGKQASQQFVQPRPEVEPPREQRAHPADAAGPKHPQGHAAKPPPHRSGQRHG</sequence>
<evidence type="ECO:0000256" key="1">
    <source>
        <dbReference type="SAM" id="MobiDB-lite"/>
    </source>
</evidence>
<feature type="compositionally biased region" description="Basic and acidic residues" evidence="1">
    <location>
        <begin position="53"/>
        <end position="65"/>
    </location>
</feature>
<keyword evidence="2" id="KW-0812">Transmembrane</keyword>
<protein>
    <submittedName>
        <fullName evidence="3">Uncharacterized protein</fullName>
    </submittedName>
</protein>
<feature type="compositionally biased region" description="Basic residues" evidence="1">
    <location>
        <begin position="82"/>
        <end position="91"/>
    </location>
</feature>
<name>A0A931J8C0_9BURK</name>
<keyword evidence="4" id="KW-1185">Reference proteome</keyword>
<organism evidence="3 4">
    <name type="scientific">Inhella proteolytica</name>
    <dbReference type="NCBI Taxonomy" id="2795029"/>
    <lineage>
        <taxon>Bacteria</taxon>
        <taxon>Pseudomonadati</taxon>
        <taxon>Pseudomonadota</taxon>
        <taxon>Betaproteobacteria</taxon>
        <taxon>Burkholderiales</taxon>
        <taxon>Sphaerotilaceae</taxon>
        <taxon>Inhella</taxon>
    </lineage>
</organism>
<dbReference type="Proteomes" id="UP000613266">
    <property type="component" value="Unassembled WGS sequence"/>
</dbReference>
<feature type="region of interest" description="Disordered" evidence="1">
    <location>
        <begin position="45"/>
        <end position="91"/>
    </location>
</feature>
<keyword evidence="2" id="KW-0472">Membrane</keyword>
<dbReference type="AlphaFoldDB" id="A0A931J8C0"/>
<dbReference type="RefSeq" id="WP_198113311.1">
    <property type="nucleotide sequence ID" value="NZ_JAEDAK010000022.1"/>
</dbReference>
<dbReference type="EMBL" id="JAEDAK010000022">
    <property type="protein sequence ID" value="MBH9579419.1"/>
    <property type="molecule type" value="Genomic_DNA"/>
</dbReference>
<proteinExistence type="predicted"/>
<evidence type="ECO:0000313" key="3">
    <source>
        <dbReference type="EMBL" id="MBH9579419.1"/>
    </source>
</evidence>
<keyword evidence="2" id="KW-1133">Transmembrane helix</keyword>
<evidence type="ECO:0000256" key="2">
    <source>
        <dbReference type="SAM" id="Phobius"/>
    </source>
</evidence>
<gene>
    <name evidence="3" type="ORF">I7X39_21180</name>
</gene>